<protein>
    <submittedName>
        <fullName evidence="2">Uncharacterized protein</fullName>
    </submittedName>
</protein>
<keyword evidence="1" id="KW-0472">Membrane</keyword>
<sequence>MKNKGQIWYIGYIVSLFLIVIILVTDFPKMVDLGLAILFSVVFGVSHVQILHDKMMQTTKSMLWTNGMS</sequence>
<proteinExistence type="predicted"/>
<evidence type="ECO:0000256" key="1">
    <source>
        <dbReference type="SAM" id="Phobius"/>
    </source>
</evidence>
<keyword evidence="1" id="KW-1133">Transmembrane helix</keyword>
<name>A0AAW4VXB3_9FIRM</name>
<organism evidence="2 3">
    <name type="scientific">Faecalibacillus faecis</name>
    <dbReference type="NCBI Taxonomy" id="1982628"/>
    <lineage>
        <taxon>Bacteria</taxon>
        <taxon>Bacillati</taxon>
        <taxon>Bacillota</taxon>
        <taxon>Erysipelotrichia</taxon>
        <taxon>Erysipelotrichales</taxon>
        <taxon>Coprobacillaceae</taxon>
        <taxon>Faecalibacillus</taxon>
    </lineage>
</organism>
<evidence type="ECO:0000313" key="3">
    <source>
        <dbReference type="Proteomes" id="UP001198439"/>
    </source>
</evidence>
<accession>A0AAW4VXB3</accession>
<reference evidence="2" key="1">
    <citation type="submission" date="2021-10" db="EMBL/GenBank/DDBJ databases">
        <title>Collection of gut derived symbiotic bacterial strains cultured from healthy donors.</title>
        <authorList>
            <person name="Lin H."/>
            <person name="Littmann E."/>
            <person name="Kohout C."/>
            <person name="Pamer E.G."/>
        </authorList>
    </citation>
    <scope>NUCLEOTIDE SEQUENCE</scope>
    <source>
        <strain evidence="2">DFI.4.48</strain>
    </source>
</reference>
<comment type="caution">
    <text evidence="2">The sequence shown here is derived from an EMBL/GenBank/DDBJ whole genome shotgun (WGS) entry which is preliminary data.</text>
</comment>
<dbReference type="RefSeq" id="WP_227280063.1">
    <property type="nucleotide sequence ID" value="NZ_JAJDKR010000052.1"/>
</dbReference>
<evidence type="ECO:0000313" key="2">
    <source>
        <dbReference type="EMBL" id="MCB8611379.1"/>
    </source>
</evidence>
<dbReference type="Proteomes" id="UP001198439">
    <property type="component" value="Unassembled WGS sequence"/>
</dbReference>
<gene>
    <name evidence="2" type="ORF">LJD69_12330</name>
</gene>
<feature type="transmembrane region" description="Helical" evidence="1">
    <location>
        <begin position="33"/>
        <end position="52"/>
    </location>
</feature>
<dbReference type="EMBL" id="JAJDKZ010000052">
    <property type="protein sequence ID" value="MCB8611379.1"/>
    <property type="molecule type" value="Genomic_DNA"/>
</dbReference>
<keyword evidence="1" id="KW-0812">Transmembrane</keyword>
<feature type="transmembrane region" description="Helical" evidence="1">
    <location>
        <begin position="7"/>
        <end position="27"/>
    </location>
</feature>
<dbReference type="AlphaFoldDB" id="A0AAW4VXB3"/>